<keyword evidence="4" id="KW-0808">Transferase</keyword>
<dbReference type="EMBL" id="ASPP01002948">
    <property type="protein sequence ID" value="ETO34014.1"/>
    <property type="molecule type" value="Genomic_DNA"/>
</dbReference>
<dbReference type="InterPro" id="IPR042102">
    <property type="entry name" value="RNA_pol_Rpb1_3_sf"/>
</dbReference>
<evidence type="ECO:0000256" key="1">
    <source>
        <dbReference type="ARBA" id="ARBA00006460"/>
    </source>
</evidence>
<keyword evidence="5" id="KW-0548">Nucleotidyltransferase</keyword>
<keyword evidence="9" id="KW-1185">Reference proteome</keyword>
<dbReference type="InterPro" id="IPR000722">
    <property type="entry name" value="RNA_pol_asu"/>
</dbReference>
<comment type="caution">
    <text evidence="8">The sequence shown here is derived from an EMBL/GenBank/DDBJ whole genome shotgun (WGS) entry which is preliminary data.</text>
</comment>
<evidence type="ECO:0000313" key="9">
    <source>
        <dbReference type="Proteomes" id="UP000023152"/>
    </source>
</evidence>
<dbReference type="Pfam" id="PF00623">
    <property type="entry name" value="RNA_pol_Rpb1_2"/>
    <property type="match status" value="1"/>
</dbReference>
<dbReference type="FunFam" id="2.40.40.20:FF:000019">
    <property type="entry name" value="DNA-directed RNA polymerase II subunit RPB1"/>
    <property type="match status" value="1"/>
</dbReference>
<dbReference type="PANTHER" id="PTHR19376">
    <property type="entry name" value="DNA-DIRECTED RNA POLYMERASE"/>
    <property type="match status" value="1"/>
</dbReference>
<evidence type="ECO:0000256" key="6">
    <source>
        <dbReference type="ARBA" id="ARBA00023163"/>
    </source>
</evidence>
<comment type="similarity">
    <text evidence="1">Belongs to the RNA polymerase beta' chain family.</text>
</comment>
<evidence type="ECO:0000259" key="7">
    <source>
        <dbReference type="SMART" id="SM00663"/>
    </source>
</evidence>
<accession>X6P7H7</accession>
<gene>
    <name evidence="8" type="ORF">RFI_03083</name>
</gene>
<organism evidence="8 9">
    <name type="scientific">Reticulomyxa filosa</name>
    <dbReference type="NCBI Taxonomy" id="46433"/>
    <lineage>
        <taxon>Eukaryota</taxon>
        <taxon>Sar</taxon>
        <taxon>Rhizaria</taxon>
        <taxon>Retaria</taxon>
        <taxon>Foraminifera</taxon>
        <taxon>Monothalamids</taxon>
        <taxon>Reticulomyxidae</taxon>
        <taxon>Reticulomyxa</taxon>
    </lineage>
</organism>
<reference evidence="8 9" key="1">
    <citation type="journal article" date="2013" name="Curr. Biol.">
        <title>The Genome of the Foraminiferan Reticulomyxa filosa.</title>
        <authorList>
            <person name="Glockner G."/>
            <person name="Hulsmann N."/>
            <person name="Schleicher M."/>
            <person name="Noegel A.A."/>
            <person name="Eichinger L."/>
            <person name="Gallinger C."/>
            <person name="Pawlowski J."/>
            <person name="Sierra R."/>
            <person name="Euteneuer U."/>
            <person name="Pillet L."/>
            <person name="Moustafa A."/>
            <person name="Platzer M."/>
            <person name="Groth M."/>
            <person name="Szafranski K."/>
            <person name="Schliwa M."/>
        </authorList>
    </citation>
    <scope>NUCLEOTIDE SEQUENCE [LARGE SCALE GENOMIC DNA]</scope>
</reference>
<protein>
    <recommendedName>
        <fullName evidence="2">DNA-directed RNA polymerase</fullName>
        <ecNumber evidence="2">2.7.7.6</ecNumber>
    </recommendedName>
</protein>
<evidence type="ECO:0000256" key="5">
    <source>
        <dbReference type="ARBA" id="ARBA00022695"/>
    </source>
</evidence>
<feature type="domain" description="RNA polymerase N-terminal" evidence="7">
    <location>
        <begin position="1"/>
        <end position="182"/>
    </location>
</feature>
<dbReference type="OMA" id="ALECPAI"/>
<dbReference type="InterPro" id="IPR007066">
    <property type="entry name" value="RNA_pol_Rpb1_3"/>
</dbReference>
<dbReference type="Gene3D" id="1.10.274.100">
    <property type="entry name" value="RNA polymerase Rpb1, domain 3"/>
    <property type="match status" value="1"/>
</dbReference>
<evidence type="ECO:0000256" key="4">
    <source>
        <dbReference type="ARBA" id="ARBA00022679"/>
    </source>
</evidence>
<evidence type="ECO:0000256" key="2">
    <source>
        <dbReference type="ARBA" id="ARBA00012418"/>
    </source>
</evidence>
<proteinExistence type="inferred from homology"/>
<dbReference type="InterPro" id="IPR045867">
    <property type="entry name" value="DNA-dir_RpoC_beta_prime"/>
</dbReference>
<dbReference type="Gene3D" id="3.30.1490.180">
    <property type="entry name" value="RNA polymerase ii"/>
    <property type="match status" value="1"/>
</dbReference>
<dbReference type="Proteomes" id="UP000023152">
    <property type="component" value="Unassembled WGS sequence"/>
</dbReference>
<name>X6P7H7_RETFI</name>
<sequence length="239" mass="26674">MDQTNSKSKIQRKAILNGANKHPGALSVMDETGTLVSLKFKTLKQRKVIADSLLSVTDLHGKVGQSSGLIASPKHKIVYRHLRNNDIVLINRQPTLHKVSIMAHRVKVQARGNVIRLHYANCNSYNADFDGDEINLHFPQSEIARAEAYTIAATPMQYISPRHGAPLRGLMQDHVVSSVLLTKRDTFLTKDEYVHLLFSCMVSWNPELPIALECPAIIKPKPLWTGKQVVSILCVAKIK</sequence>
<dbReference type="GO" id="GO:0003677">
    <property type="term" value="F:DNA binding"/>
    <property type="evidence" value="ECO:0007669"/>
    <property type="project" value="InterPro"/>
</dbReference>
<keyword evidence="6" id="KW-0804">Transcription</keyword>
<dbReference type="EC" id="2.7.7.6" evidence="2"/>
<keyword evidence="3" id="KW-0240">DNA-directed RNA polymerase</keyword>
<evidence type="ECO:0000313" key="8">
    <source>
        <dbReference type="EMBL" id="ETO34014.1"/>
    </source>
</evidence>
<dbReference type="GO" id="GO:0005736">
    <property type="term" value="C:RNA polymerase I complex"/>
    <property type="evidence" value="ECO:0007669"/>
    <property type="project" value="TreeGrafter"/>
</dbReference>
<dbReference type="SMART" id="SM00663">
    <property type="entry name" value="RPOLA_N"/>
    <property type="match status" value="1"/>
</dbReference>
<dbReference type="GO" id="GO:0003899">
    <property type="term" value="F:DNA-directed RNA polymerase activity"/>
    <property type="evidence" value="ECO:0007669"/>
    <property type="project" value="UniProtKB-EC"/>
</dbReference>
<dbReference type="GO" id="GO:0006351">
    <property type="term" value="P:DNA-templated transcription"/>
    <property type="evidence" value="ECO:0007669"/>
    <property type="project" value="InterPro"/>
</dbReference>
<dbReference type="InterPro" id="IPR006592">
    <property type="entry name" value="RNA_pol_N"/>
</dbReference>
<dbReference type="Gene3D" id="2.40.40.20">
    <property type="match status" value="1"/>
</dbReference>
<dbReference type="OrthoDB" id="270392at2759"/>
<dbReference type="SUPFAM" id="SSF64484">
    <property type="entry name" value="beta and beta-prime subunits of DNA dependent RNA-polymerase"/>
    <property type="match status" value="1"/>
</dbReference>
<dbReference type="AlphaFoldDB" id="X6P7H7"/>
<evidence type="ECO:0000256" key="3">
    <source>
        <dbReference type="ARBA" id="ARBA00022478"/>
    </source>
</evidence>
<dbReference type="PANTHER" id="PTHR19376:SF11">
    <property type="entry name" value="DNA-DIRECTED RNA POLYMERASE I SUBUNIT RPA1"/>
    <property type="match status" value="1"/>
</dbReference>
<dbReference type="Pfam" id="PF04983">
    <property type="entry name" value="RNA_pol_Rpb1_3"/>
    <property type="match status" value="1"/>
</dbReference>